<dbReference type="GO" id="GO:0004016">
    <property type="term" value="F:adenylate cyclase activity"/>
    <property type="evidence" value="ECO:0007669"/>
    <property type="project" value="UniProtKB-ARBA"/>
</dbReference>
<dbReference type="PROSITE" id="PS50125">
    <property type="entry name" value="GUANYLATE_CYCLASE_2"/>
    <property type="match status" value="1"/>
</dbReference>
<dbReference type="InterPro" id="IPR007890">
    <property type="entry name" value="CHASE2"/>
</dbReference>
<dbReference type="InterPro" id="IPR001054">
    <property type="entry name" value="A/G_cyclase"/>
</dbReference>
<dbReference type="SMART" id="SM00044">
    <property type="entry name" value="CYCc"/>
    <property type="match status" value="1"/>
</dbReference>
<dbReference type="Proteomes" id="UP000712673">
    <property type="component" value="Unassembled WGS sequence"/>
</dbReference>
<dbReference type="InterPro" id="IPR029787">
    <property type="entry name" value="Nucleotide_cyclase"/>
</dbReference>
<dbReference type="Pfam" id="PF05226">
    <property type="entry name" value="CHASE2"/>
    <property type="match status" value="1"/>
</dbReference>
<gene>
    <name evidence="4" type="ORF">FJZ47_15185</name>
</gene>
<dbReference type="InterPro" id="IPR050697">
    <property type="entry name" value="Adenylyl/Guanylyl_Cyclase_3/4"/>
</dbReference>
<proteinExistence type="predicted"/>
<keyword evidence="2" id="KW-0812">Transmembrane</keyword>
<dbReference type="PANTHER" id="PTHR43081">
    <property type="entry name" value="ADENYLATE CYCLASE, TERMINAL-DIFFERENTIATION SPECIFIC-RELATED"/>
    <property type="match status" value="1"/>
</dbReference>
<dbReference type="PANTHER" id="PTHR43081:SF1">
    <property type="entry name" value="ADENYLATE CYCLASE, TERMINAL-DIFFERENTIATION SPECIFIC"/>
    <property type="match status" value="1"/>
</dbReference>
<feature type="domain" description="Guanylate cyclase" evidence="3">
    <location>
        <begin position="233"/>
        <end position="365"/>
    </location>
</feature>
<evidence type="ECO:0000313" key="5">
    <source>
        <dbReference type="Proteomes" id="UP000712673"/>
    </source>
</evidence>
<evidence type="ECO:0000256" key="2">
    <source>
        <dbReference type="SAM" id="Phobius"/>
    </source>
</evidence>
<dbReference type="Gene3D" id="3.30.70.1230">
    <property type="entry name" value="Nucleotide cyclase"/>
    <property type="match status" value="1"/>
</dbReference>
<evidence type="ECO:0000256" key="1">
    <source>
        <dbReference type="SAM" id="MobiDB-lite"/>
    </source>
</evidence>
<feature type="transmembrane region" description="Helical" evidence="2">
    <location>
        <begin position="136"/>
        <end position="158"/>
    </location>
</feature>
<evidence type="ECO:0000259" key="3">
    <source>
        <dbReference type="PROSITE" id="PS50125"/>
    </source>
</evidence>
<dbReference type="SUPFAM" id="SSF55073">
    <property type="entry name" value="Nucleotide cyclase"/>
    <property type="match status" value="1"/>
</dbReference>
<organism evidence="4 5">
    <name type="scientific">Tectimicrobiota bacterium</name>
    <dbReference type="NCBI Taxonomy" id="2528274"/>
    <lineage>
        <taxon>Bacteria</taxon>
        <taxon>Pseudomonadati</taxon>
        <taxon>Nitrospinota/Tectimicrobiota group</taxon>
        <taxon>Candidatus Tectimicrobiota</taxon>
    </lineage>
</organism>
<evidence type="ECO:0000313" key="4">
    <source>
        <dbReference type="EMBL" id="MBM3225128.1"/>
    </source>
</evidence>
<reference evidence="4" key="1">
    <citation type="submission" date="2019-03" db="EMBL/GenBank/DDBJ databases">
        <title>Lake Tanganyika Metagenome-Assembled Genomes (MAGs).</title>
        <authorList>
            <person name="Tran P."/>
        </authorList>
    </citation>
    <scope>NUCLEOTIDE SEQUENCE</scope>
    <source>
        <strain evidence="4">K_DeepCast_65m_m2_066</strain>
    </source>
</reference>
<keyword evidence="2" id="KW-1133">Transmembrane helix</keyword>
<dbReference type="AlphaFoldDB" id="A0A937W2Q8"/>
<name>A0A937W2Q8_UNCTE</name>
<feature type="non-terminal residue" evidence="4">
    <location>
        <position position="1"/>
    </location>
</feature>
<dbReference type="EMBL" id="VGLS01000489">
    <property type="protein sequence ID" value="MBM3225128.1"/>
    <property type="molecule type" value="Genomic_DNA"/>
</dbReference>
<dbReference type="GO" id="GO:0035556">
    <property type="term" value="P:intracellular signal transduction"/>
    <property type="evidence" value="ECO:0007669"/>
    <property type="project" value="InterPro"/>
</dbReference>
<dbReference type="Pfam" id="PF00211">
    <property type="entry name" value="Guanylate_cyc"/>
    <property type="match status" value="1"/>
</dbReference>
<dbReference type="CDD" id="cd07302">
    <property type="entry name" value="CHD"/>
    <property type="match status" value="1"/>
</dbReference>
<feature type="transmembrane region" description="Helical" evidence="2">
    <location>
        <begin position="164"/>
        <end position="185"/>
    </location>
</feature>
<keyword evidence="2" id="KW-0472">Membrane</keyword>
<dbReference type="GO" id="GO:0009190">
    <property type="term" value="P:cyclic nucleotide biosynthetic process"/>
    <property type="evidence" value="ECO:0007669"/>
    <property type="project" value="InterPro"/>
</dbReference>
<sequence>QGARRPGATAARDIVIPIDRRGSMLVNYVGAWERLQHVPLERIVLASKDRVDLELLQEDLAGKIVVVADVSTGTSDVGAMPLDANFPLSGLHSNIMHTILTEQFLRELSESEMLVVEGLLLGVLWLLAWRCRSVTFALGASGLALGYVTLAVLGFLFGHVTTNLIRPLLMLGAATGAIVIQRYVAEEKARLEGLRQRDFVRDTFGRYLSPDVVEELLDSPTGLTMGGEVREITLLVSDLRGFTSLAARLSPPEVIAMLNRYFERMIDVIAHYRGTVDELQGDGMLTFFGAPFAAPDDPERAVACALALQLALIEFNDAQRQRQLPELAMGIGINTGAVIVGNIGSLKRSKYGAVGTAINTAYRIESHTVGGQILISPSTYERVRSLVRVRSTMQAQFKGLEQPVTLYDISGLGPPYHLALPDKTQAPLVTLSTPLPMACFGIEGKIVADTPLPGTVLRLAGAHAAEAMLAGAMAAYSNVKLRLEPAGRAPLTDVYAKVVTSESRSPQETLVHLEFTALPDEAQAFLQRASQGESHSSDRATPAPAESSQSI</sequence>
<accession>A0A937W2Q8</accession>
<comment type="caution">
    <text evidence="4">The sequence shown here is derived from an EMBL/GenBank/DDBJ whole genome shotgun (WGS) entry which is preliminary data.</text>
</comment>
<feature type="region of interest" description="Disordered" evidence="1">
    <location>
        <begin position="524"/>
        <end position="551"/>
    </location>
</feature>
<protein>
    <submittedName>
        <fullName evidence="4">Adenylate/guanylate cyclase domain-containing protein</fullName>
    </submittedName>
</protein>